<evidence type="ECO:0000256" key="5">
    <source>
        <dbReference type="ARBA" id="ARBA00022475"/>
    </source>
</evidence>
<evidence type="ECO:0000256" key="6">
    <source>
        <dbReference type="ARBA" id="ARBA00022500"/>
    </source>
</evidence>
<evidence type="ECO:0000256" key="2">
    <source>
        <dbReference type="ARBA" id="ARBA00004202"/>
    </source>
</evidence>
<dbReference type="InterPro" id="IPR036429">
    <property type="entry name" value="SpoA-like_sf"/>
</dbReference>
<evidence type="ECO:0000256" key="3">
    <source>
        <dbReference type="ARBA" id="ARBA00011049"/>
    </source>
</evidence>
<dbReference type="AlphaFoldDB" id="A0A2H0XZ57"/>
<name>A0A2H0XZ57_UNCSA</name>
<dbReference type="GO" id="GO:0071978">
    <property type="term" value="P:bacterial-type flagellum-dependent swarming motility"/>
    <property type="evidence" value="ECO:0007669"/>
    <property type="project" value="TreeGrafter"/>
</dbReference>
<comment type="similarity">
    <text evidence="3">Belongs to the FliM family.</text>
</comment>
<proteinExistence type="inferred from homology"/>
<reference evidence="12 13" key="1">
    <citation type="submission" date="2017-09" db="EMBL/GenBank/DDBJ databases">
        <title>Depth-based differentiation of microbial function through sediment-hosted aquifers and enrichment of novel symbionts in the deep terrestrial subsurface.</title>
        <authorList>
            <person name="Probst A.J."/>
            <person name="Ladd B."/>
            <person name="Jarett J.K."/>
            <person name="Geller-Mcgrath D.E."/>
            <person name="Sieber C.M."/>
            <person name="Emerson J.B."/>
            <person name="Anantharaman K."/>
            <person name="Thomas B.C."/>
            <person name="Malmstrom R."/>
            <person name="Stieglmeier M."/>
            <person name="Klingl A."/>
            <person name="Woyke T."/>
            <person name="Ryan C.M."/>
            <person name="Banfield J.F."/>
        </authorList>
    </citation>
    <scope>NUCLEOTIDE SEQUENCE [LARGE SCALE GENOMIC DNA]</scope>
    <source>
        <strain evidence="12">CG08_land_8_20_14_0_20_45_16</strain>
    </source>
</reference>
<sequence length="418" mass="46082">MAERKYNKPEIASQKKRIKLAPAIGDWTTYNPPKVLVKQVKSGLYGFDRLSKKELNQALNIHYRFIQDLLKKFRIDLGLSVELFSVQIEQTTYLNFLRSLAGPIIQGQIKLPNLHEHITLLLDLPVANSIINYGLGSIDLEAINRALTDGERTTLETILANYLNDLSQAFAGTIKDLSLTLSSSPEVIIDPTIIPASTFMIFCAEVALADNPPGKIFIAYQNNFLKSLLENYRWQDQHREPDFTRLPAAILAKIKVPLLTVLGETTLTTNEISSLESGDIIALEAPLENGALTMVGDLIKIITEPGTKVNKSAIRVVNVQEKTAVRPAKPLSIPAKELIAPPVVQPLVTPPPAPPAPAPPLPEKPPLPRPAAKPLTAPPKPAPAPKPPKPDPFEEDDFLDDDFLDDDFTEDDFNKESK</sequence>
<keyword evidence="5" id="KW-1003">Cell membrane</keyword>
<dbReference type="Gene3D" id="3.40.1550.10">
    <property type="entry name" value="CheC-like"/>
    <property type="match status" value="1"/>
</dbReference>
<keyword evidence="9" id="KW-0975">Bacterial flagellum</keyword>
<feature type="region of interest" description="Disordered" evidence="10">
    <location>
        <begin position="350"/>
        <end position="418"/>
    </location>
</feature>
<comment type="caution">
    <text evidence="12">The sequence shown here is derived from an EMBL/GenBank/DDBJ whole genome shotgun (WGS) entry which is preliminary data.</text>
</comment>
<evidence type="ECO:0000256" key="8">
    <source>
        <dbReference type="ARBA" id="ARBA00023136"/>
    </source>
</evidence>
<dbReference type="PANTHER" id="PTHR30034">
    <property type="entry name" value="FLAGELLAR MOTOR SWITCH PROTEIN FLIM"/>
    <property type="match status" value="1"/>
</dbReference>
<accession>A0A2H0XZ57</accession>
<dbReference type="InterPro" id="IPR028976">
    <property type="entry name" value="CheC-like_sf"/>
</dbReference>
<dbReference type="Proteomes" id="UP000231343">
    <property type="component" value="Unassembled WGS sequence"/>
</dbReference>
<dbReference type="InterPro" id="IPR001689">
    <property type="entry name" value="Flag_FliM"/>
</dbReference>
<evidence type="ECO:0000256" key="1">
    <source>
        <dbReference type="ARBA" id="ARBA00004117"/>
    </source>
</evidence>
<dbReference type="PRINTS" id="PR01217">
    <property type="entry name" value="PRICHEXTENSN"/>
</dbReference>
<feature type="domain" description="Flagellar motor switch protein FliN-like C-terminal" evidence="11">
    <location>
        <begin position="251"/>
        <end position="319"/>
    </location>
</feature>
<comment type="subcellular location">
    <subcellularLocation>
        <location evidence="1">Bacterial flagellum basal body</location>
    </subcellularLocation>
    <subcellularLocation>
        <location evidence="2">Cell membrane</location>
        <topology evidence="2">Peripheral membrane protein</topology>
    </subcellularLocation>
</comment>
<dbReference type="GO" id="GO:0005886">
    <property type="term" value="C:plasma membrane"/>
    <property type="evidence" value="ECO:0007669"/>
    <property type="project" value="UniProtKB-SubCell"/>
</dbReference>
<dbReference type="EMBL" id="PEYM01000086">
    <property type="protein sequence ID" value="PIS29409.1"/>
    <property type="molecule type" value="Genomic_DNA"/>
</dbReference>
<dbReference type="GO" id="GO:0050918">
    <property type="term" value="P:positive chemotaxis"/>
    <property type="evidence" value="ECO:0007669"/>
    <property type="project" value="TreeGrafter"/>
</dbReference>
<dbReference type="Gene3D" id="2.30.330.10">
    <property type="entry name" value="SpoA-like"/>
    <property type="match status" value="1"/>
</dbReference>
<evidence type="ECO:0000256" key="9">
    <source>
        <dbReference type="ARBA" id="ARBA00023143"/>
    </source>
</evidence>
<evidence type="ECO:0000313" key="12">
    <source>
        <dbReference type="EMBL" id="PIS29409.1"/>
    </source>
</evidence>
<dbReference type="Pfam" id="PF02154">
    <property type="entry name" value="FliM"/>
    <property type="match status" value="1"/>
</dbReference>
<dbReference type="Pfam" id="PF01052">
    <property type="entry name" value="FliMN_C"/>
    <property type="match status" value="1"/>
</dbReference>
<dbReference type="GO" id="GO:0009425">
    <property type="term" value="C:bacterial-type flagellum basal body"/>
    <property type="evidence" value="ECO:0007669"/>
    <property type="project" value="UniProtKB-SubCell"/>
</dbReference>
<evidence type="ECO:0000313" key="13">
    <source>
        <dbReference type="Proteomes" id="UP000231343"/>
    </source>
</evidence>
<keyword evidence="6" id="KW-0145">Chemotaxis</keyword>
<organism evidence="12 13">
    <name type="scientific">Candidatus Saganbacteria bacterium CG08_land_8_20_14_0_20_45_16</name>
    <dbReference type="NCBI Taxonomy" id="2014293"/>
    <lineage>
        <taxon>Bacteria</taxon>
        <taxon>Bacillati</taxon>
        <taxon>Saganbacteria</taxon>
    </lineage>
</organism>
<evidence type="ECO:0000256" key="4">
    <source>
        <dbReference type="ARBA" id="ARBA00021898"/>
    </source>
</evidence>
<dbReference type="PANTHER" id="PTHR30034:SF6">
    <property type="entry name" value="YOP PROTEINS TRANSLOCATION PROTEIN Q"/>
    <property type="match status" value="1"/>
</dbReference>
<evidence type="ECO:0000256" key="7">
    <source>
        <dbReference type="ARBA" id="ARBA00022779"/>
    </source>
</evidence>
<evidence type="ECO:0000259" key="11">
    <source>
        <dbReference type="Pfam" id="PF01052"/>
    </source>
</evidence>
<keyword evidence="8" id="KW-0472">Membrane</keyword>
<feature type="compositionally biased region" description="Acidic residues" evidence="10">
    <location>
        <begin position="393"/>
        <end position="411"/>
    </location>
</feature>
<keyword evidence="7" id="KW-0283">Flagellar rotation</keyword>
<protein>
    <recommendedName>
        <fullName evidence="4">Flagellar motor switch protein FliM</fullName>
    </recommendedName>
</protein>
<gene>
    <name evidence="12" type="ORF">COT42_05520</name>
</gene>
<dbReference type="SUPFAM" id="SSF101801">
    <property type="entry name" value="Surface presentation of antigens (SPOA)"/>
    <property type="match status" value="1"/>
</dbReference>
<dbReference type="InterPro" id="IPR001543">
    <property type="entry name" value="FliN-like_C"/>
</dbReference>
<feature type="compositionally biased region" description="Pro residues" evidence="10">
    <location>
        <begin position="350"/>
        <end position="387"/>
    </location>
</feature>
<dbReference type="GO" id="GO:0003774">
    <property type="term" value="F:cytoskeletal motor activity"/>
    <property type="evidence" value="ECO:0007669"/>
    <property type="project" value="InterPro"/>
</dbReference>
<evidence type="ECO:0000256" key="10">
    <source>
        <dbReference type="SAM" id="MobiDB-lite"/>
    </source>
</evidence>